<dbReference type="PANTHER" id="PTHR40129">
    <property type="entry name" value="KETOPANTOATE REDUCTASE N-TERMINAL DOMAIN-CONTAINING PROTEIN"/>
    <property type="match status" value="1"/>
</dbReference>
<dbReference type="EMBL" id="MU155209">
    <property type="protein sequence ID" value="KAF9479630.1"/>
    <property type="molecule type" value="Genomic_DNA"/>
</dbReference>
<evidence type="ECO:0000313" key="3">
    <source>
        <dbReference type="Proteomes" id="UP000807469"/>
    </source>
</evidence>
<feature type="chain" id="PRO_5040151661" evidence="1">
    <location>
        <begin position="21"/>
        <end position="305"/>
    </location>
</feature>
<comment type="caution">
    <text evidence="2">The sequence shown here is derived from an EMBL/GenBank/DDBJ whole genome shotgun (WGS) entry which is preliminary data.</text>
</comment>
<organism evidence="2 3">
    <name type="scientific">Pholiota conissans</name>
    <dbReference type="NCBI Taxonomy" id="109636"/>
    <lineage>
        <taxon>Eukaryota</taxon>
        <taxon>Fungi</taxon>
        <taxon>Dikarya</taxon>
        <taxon>Basidiomycota</taxon>
        <taxon>Agaricomycotina</taxon>
        <taxon>Agaricomycetes</taxon>
        <taxon>Agaricomycetidae</taxon>
        <taxon>Agaricales</taxon>
        <taxon>Agaricineae</taxon>
        <taxon>Strophariaceae</taxon>
        <taxon>Pholiota</taxon>
    </lineage>
</organism>
<dbReference type="PANTHER" id="PTHR40129:SF2">
    <property type="entry name" value="KETOPANTOATE REDUCTASE N-TERMINAL DOMAIN-CONTAINING PROTEIN"/>
    <property type="match status" value="1"/>
</dbReference>
<accession>A0A9P5Z489</accession>
<dbReference type="Gene3D" id="3.40.50.720">
    <property type="entry name" value="NAD(P)-binding Rossmann-like Domain"/>
    <property type="match status" value="1"/>
</dbReference>
<dbReference type="OrthoDB" id="674948at2759"/>
<dbReference type="Proteomes" id="UP000807469">
    <property type="component" value="Unassembled WGS sequence"/>
</dbReference>
<feature type="signal peptide" evidence="1">
    <location>
        <begin position="1"/>
        <end position="20"/>
    </location>
</feature>
<protein>
    <submittedName>
        <fullName evidence="2">Uncharacterized protein</fullName>
    </submittedName>
</protein>
<keyword evidence="3" id="KW-1185">Reference proteome</keyword>
<proteinExistence type="predicted"/>
<dbReference type="AlphaFoldDB" id="A0A9P5Z489"/>
<keyword evidence="1" id="KW-0732">Signal</keyword>
<dbReference type="SUPFAM" id="SSF51735">
    <property type="entry name" value="NAD(P)-binding Rossmann-fold domains"/>
    <property type="match status" value="1"/>
</dbReference>
<sequence>MESMLTRVQILVLGAGWTSAFVKALCDAEDISYAATSRSGRDSTIPFIFDPDSDDISPYMILPTTRTLLITFPITTKGASERLIRLYGQTHGLDSADNENKTRFIQLGTTGIWDGRQLRDGSSTLPTHNWFDRQSPFTRTPRAEAEEELLAMSRLFPTTVLNLAGLWGGTRSPKNWVDKIASSKEALKAKGSIHLIHGVDVARAVIAIHRRFDRAEGQRWILSDGRVYDWWDLASAWGSRGSGTDEAQSSMPEDRSPQRIWVRELMEEEGIRALPRNVELLGRALDSRDFWRTFDLSPLHARIEA</sequence>
<dbReference type="InterPro" id="IPR036291">
    <property type="entry name" value="NAD(P)-bd_dom_sf"/>
</dbReference>
<reference evidence="2" key="1">
    <citation type="submission" date="2020-11" db="EMBL/GenBank/DDBJ databases">
        <authorList>
            <consortium name="DOE Joint Genome Institute"/>
            <person name="Ahrendt S."/>
            <person name="Riley R."/>
            <person name="Andreopoulos W."/>
            <person name="Labutti K."/>
            <person name="Pangilinan J."/>
            <person name="Ruiz-Duenas F.J."/>
            <person name="Barrasa J.M."/>
            <person name="Sanchez-Garcia M."/>
            <person name="Camarero S."/>
            <person name="Miyauchi S."/>
            <person name="Serrano A."/>
            <person name="Linde D."/>
            <person name="Babiker R."/>
            <person name="Drula E."/>
            <person name="Ayuso-Fernandez I."/>
            <person name="Pacheco R."/>
            <person name="Padilla G."/>
            <person name="Ferreira P."/>
            <person name="Barriuso J."/>
            <person name="Kellner H."/>
            <person name="Castanera R."/>
            <person name="Alfaro M."/>
            <person name="Ramirez L."/>
            <person name="Pisabarro A.G."/>
            <person name="Kuo A."/>
            <person name="Tritt A."/>
            <person name="Lipzen A."/>
            <person name="He G."/>
            <person name="Yan M."/>
            <person name="Ng V."/>
            <person name="Cullen D."/>
            <person name="Martin F."/>
            <person name="Rosso M.-N."/>
            <person name="Henrissat B."/>
            <person name="Hibbett D."/>
            <person name="Martinez A.T."/>
            <person name="Grigoriev I.V."/>
        </authorList>
    </citation>
    <scope>NUCLEOTIDE SEQUENCE</scope>
    <source>
        <strain evidence="2">CIRM-BRFM 674</strain>
    </source>
</reference>
<evidence type="ECO:0000256" key="1">
    <source>
        <dbReference type="SAM" id="SignalP"/>
    </source>
</evidence>
<name>A0A9P5Z489_9AGAR</name>
<evidence type="ECO:0000313" key="2">
    <source>
        <dbReference type="EMBL" id="KAF9479630.1"/>
    </source>
</evidence>
<gene>
    <name evidence="2" type="ORF">BDN70DRAFT_858211</name>
</gene>